<gene>
    <name evidence="1" type="ORF">NG895_01375</name>
</gene>
<proteinExistence type="predicted"/>
<name>A0A9X2F6L2_9BACT</name>
<evidence type="ECO:0000313" key="1">
    <source>
        <dbReference type="EMBL" id="MCO6042547.1"/>
    </source>
</evidence>
<dbReference type="Proteomes" id="UP001155241">
    <property type="component" value="Unassembled WGS sequence"/>
</dbReference>
<dbReference type="AlphaFoldDB" id="A0A9X2F6L2"/>
<reference evidence="1" key="1">
    <citation type="submission" date="2022-06" db="EMBL/GenBank/DDBJ databases">
        <title>Aeoliella straminimaris, a novel planctomycete from sediments.</title>
        <authorList>
            <person name="Vitorino I.R."/>
            <person name="Lage O.M."/>
        </authorList>
    </citation>
    <scope>NUCLEOTIDE SEQUENCE</scope>
    <source>
        <strain evidence="1">ICT_H6.2</strain>
    </source>
</reference>
<accession>A0A9X2F6L2</accession>
<protein>
    <submittedName>
        <fullName evidence="1">Uncharacterized protein</fullName>
    </submittedName>
</protein>
<keyword evidence="2" id="KW-1185">Reference proteome</keyword>
<evidence type="ECO:0000313" key="2">
    <source>
        <dbReference type="Proteomes" id="UP001155241"/>
    </source>
</evidence>
<organism evidence="1 2">
    <name type="scientific">Aeoliella straminimaris</name>
    <dbReference type="NCBI Taxonomy" id="2954799"/>
    <lineage>
        <taxon>Bacteria</taxon>
        <taxon>Pseudomonadati</taxon>
        <taxon>Planctomycetota</taxon>
        <taxon>Planctomycetia</taxon>
        <taxon>Pirellulales</taxon>
        <taxon>Lacipirellulaceae</taxon>
        <taxon>Aeoliella</taxon>
    </lineage>
</organism>
<comment type="caution">
    <text evidence="1">The sequence shown here is derived from an EMBL/GenBank/DDBJ whole genome shotgun (WGS) entry which is preliminary data.</text>
</comment>
<dbReference type="EMBL" id="JAMXLR010000006">
    <property type="protein sequence ID" value="MCO6042547.1"/>
    <property type="molecule type" value="Genomic_DNA"/>
</dbReference>
<sequence length="166" mass="18583">MAKRFHFSLKTLLVLMGVAALLCCGAAMLYHEFRQSWGYGPYSSFDEWPRSLVDLIDSDAALVDDVEPLGLGSFVDHASIWRIKPGSPLRQRLFAGHQLVATTSNHPMVPDLLKAAPGKWISGDRADYNWYATPGYGSQHIEGVDLFLVAEYPETGEMIVLHEWLF</sequence>
<dbReference type="RefSeq" id="WP_252850648.1">
    <property type="nucleotide sequence ID" value="NZ_JAMXLR010000006.1"/>
</dbReference>